<feature type="domain" description="RES" evidence="1">
    <location>
        <begin position="220"/>
        <end position="266"/>
    </location>
</feature>
<dbReference type="RefSeq" id="WP_155614384.1">
    <property type="nucleotide sequence ID" value="NZ_WNZX01000005.1"/>
</dbReference>
<dbReference type="Pfam" id="PF08808">
    <property type="entry name" value="RES"/>
    <property type="match status" value="1"/>
</dbReference>
<accession>A0A7X2ZAD4</accession>
<keyword evidence="3" id="KW-1185">Reference proteome</keyword>
<gene>
    <name evidence="2" type="ORF">GNP93_07800</name>
</gene>
<dbReference type="Proteomes" id="UP000450917">
    <property type="component" value="Unassembled WGS sequence"/>
</dbReference>
<dbReference type="InterPro" id="IPR014914">
    <property type="entry name" value="RES_dom"/>
</dbReference>
<name>A0A7X2ZAD4_9BACL</name>
<comment type="caution">
    <text evidence="2">The sequence shown here is derived from an EMBL/GenBank/DDBJ whole genome shotgun (WGS) entry which is preliminary data.</text>
</comment>
<reference evidence="2 3" key="1">
    <citation type="submission" date="2019-11" db="EMBL/GenBank/DDBJ databases">
        <title>Draft genome sequences of five Paenibacillus species of dairy origin.</title>
        <authorList>
            <person name="Olajide A.M."/>
            <person name="Chen S."/>
            <person name="Lapointe G."/>
        </authorList>
    </citation>
    <scope>NUCLEOTIDE SEQUENCE [LARGE SCALE GENOMIC DNA]</scope>
    <source>
        <strain evidence="2 3">2CS3</strain>
    </source>
</reference>
<proteinExistence type="predicted"/>
<sequence length="282" mass="32540">MDSSGLDEFMSLVTLMSSQWKELKADLQAGKVLYTDSTGIKNYTFFKVFDDVFNQTRPFFDVPLSAVKHMYRAVNEEKCDYQRMIPKIEYAKEHNRMNPAGQVFLYAGIDSLGYKENKSLIIKTCLKEIRAPLDSIATVCKFKITAAGRKKKVINICGDDTIPKTQNELHKYIFDQYKSIWFTRGREMSMRELARTMAKVYFNLFSSDQIFKPIDNNIDLKEKEREYASFHALAHYIREAGYGGIIYKSTVCKGGRNIVLFDTMDASFVPNTLQQVKVSDYQ</sequence>
<evidence type="ECO:0000313" key="3">
    <source>
        <dbReference type="Proteomes" id="UP000450917"/>
    </source>
</evidence>
<evidence type="ECO:0000259" key="1">
    <source>
        <dbReference type="Pfam" id="PF08808"/>
    </source>
</evidence>
<evidence type="ECO:0000313" key="2">
    <source>
        <dbReference type="EMBL" id="MUG70583.1"/>
    </source>
</evidence>
<dbReference type="EMBL" id="WNZX01000005">
    <property type="protein sequence ID" value="MUG70583.1"/>
    <property type="molecule type" value="Genomic_DNA"/>
</dbReference>
<organism evidence="2 3">
    <name type="scientific">Paenibacillus validus</name>
    <dbReference type="NCBI Taxonomy" id="44253"/>
    <lineage>
        <taxon>Bacteria</taxon>
        <taxon>Bacillati</taxon>
        <taxon>Bacillota</taxon>
        <taxon>Bacilli</taxon>
        <taxon>Bacillales</taxon>
        <taxon>Paenibacillaceae</taxon>
        <taxon>Paenibacillus</taxon>
    </lineage>
</organism>
<protein>
    <submittedName>
        <fullName evidence="2">RES domain-containing protein</fullName>
    </submittedName>
</protein>
<dbReference type="AlphaFoldDB" id="A0A7X2ZAD4"/>